<protein>
    <recommendedName>
        <fullName evidence="3">adenylate cyclase</fullName>
        <ecNumber evidence="3">4.6.1.1</ecNumber>
    </recommendedName>
</protein>
<keyword evidence="10 14" id="KW-0472">Membrane</keyword>
<feature type="region of interest" description="Disordered" evidence="13">
    <location>
        <begin position="607"/>
        <end position="642"/>
    </location>
</feature>
<feature type="transmembrane region" description="Helical" evidence="14">
    <location>
        <begin position="2505"/>
        <end position="2524"/>
    </location>
</feature>
<organism evidence="16 17">
    <name type="scientific">Tetrahymena thermophila (strain SB210)</name>
    <dbReference type="NCBI Taxonomy" id="312017"/>
    <lineage>
        <taxon>Eukaryota</taxon>
        <taxon>Sar</taxon>
        <taxon>Alveolata</taxon>
        <taxon>Ciliophora</taxon>
        <taxon>Intramacronucleata</taxon>
        <taxon>Oligohymenophorea</taxon>
        <taxon>Hymenostomatida</taxon>
        <taxon>Tetrahymenina</taxon>
        <taxon>Tetrahymenidae</taxon>
        <taxon>Tetrahymena</taxon>
    </lineage>
</organism>
<evidence type="ECO:0000256" key="4">
    <source>
        <dbReference type="ARBA" id="ARBA00022692"/>
    </source>
</evidence>
<feature type="transmembrane region" description="Helical" evidence="14">
    <location>
        <begin position="1900"/>
        <end position="1918"/>
    </location>
</feature>
<dbReference type="CDD" id="cd07302">
    <property type="entry name" value="CHD"/>
    <property type="match status" value="2"/>
</dbReference>
<dbReference type="GO" id="GO:0009190">
    <property type="term" value="P:cyclic nucleotide biosynthetic process"/>
    <property type="evidence" value="ECO:0007669"/>
    <property type="project" value="InterPro"/>
</dbReference>
<feature type="transmembrane region" description="Helical" evidence="14">
    <location>
        <begin position="358"/>
        <end position="378"/>
    </location>
</feature>
<accession>Q231I7</accession>
<dbReference type="eggNOG" id="KOG3619">
    <property type="taxonomic scope" value="Eukaryota"/>
</dbReference>
<evidence type="ECO:0000256" key="14">
    <source>
        <dbReference type="SAM" id="Phobius"/>
    </source>
</evidence>
<gene>
    <name evidence="16" type="ORF">TTHERM_00429720</name>
</gene>
<dbReference type="PANTHER" id="PTHR45627:SF12">
    <property type="entry name" value="ADENYLATE CYCLASE TYPE 2"/>
    <property type="match status" value="1"/>
</dbReference>
<name>Q231I7_TETTS</name>
<feature type="transmembrane region" description="Helical" evidence="14">
    <location>
        <begin position="2563"/>
        <end position="2584"/>
    </location>
</feature>
<dbReference type="Gene3D" id="3.30.70.1230">
    <property type="entry name" value="Nucleotide cyclase"/>
    <property type="match status" value="2"/>
</dbReference>
<feature type="transmembrane region" description="Helical" evidence="14">
    <location>
        <begin position="1334"/>
        <end position="1355"/>
    </location>
</feature>
<dbReference type="HOGENOM" id="CLU_000619_1_0_1"/>
<dbReference type="RefSeq" id="XP_001011297.3">
    <property type="nucleotide sequence ID" value="XM_001011297.3"/>
</dbReference>
<feature type="transmembrane region" description="Helical" evidence="14">
    <location>
        <begin position="83"/>
        <end position="109"/>
    </location>
</feature>
<evidence type="ECO:0000256" key="10">
    <source>
        <dbReference type="ARBA" id="ARBA00023136"/>
    </source>
</evidence>
<evidence type="ECO:0000256" key="11">
    <source>
        <dbReference type="ARBA" id="ARBA00023239"/>
    </source>
</evidence>
<dbReference type="eggNOG" id="KOG0206">
    <property type="taxonomic scope" value="Eukaryota"/>
</dbReference>
<dbReference type="GeneID" id="7846894"/>
<feature type="transmembrane region" description="Helical" evidence="14">
    <location>
        <begin position="2530"/>
        <end position="2551"/>
    </location>
</feature>
<dbReference type="PROSITE" id="PS00154">
    <property type="entry name" value="ATPASE_E1_E2"/>
    <property type="match status" value="1"/>
</dbReference>
<feature type="transmembrane region" description="Helical" evidence="14">
    <location>
        <begin position="1871"/>
        <end position="1894"/>
    </location>
</feature>
<dbReference type="InParanoid" id="Q231I7"/>
<keyword evidence="17" id="KW-1185">Reference proteome</keyword>
<dbReference type="GO" id="GO:0005524">
    <property type="term" value="F:ATP binding"/>
    <property type="evidence" value="ECO:0007669"/>
    <property type="project" value="UniProtKB-KW"/>
</dbReference>
<reference evidence="17" key="1">
    <citation type="journal article" date="2006" name="PLoS Biol.">
        <title>Macronuclear genome sequence of the ciliate Tetrahymena thermophila, a model eukaryote.</title>
        <authorList>
            <person name="Eisen J.A."/>
            <person name="Coyne R.S."/>
            <person name="Wu M."/>
            <person name="Wu D."/>
            <person name="Thiagarajan M."/>
            <person name="Wortman J.R."/>
            <person name="Badger J.H."/>
            <person name="Ren Q."/>
            <person name="Amedeo P."/>
            <person name="Jones K.M."/>
            <person name="Tallon L.J."/>
            <person name="Delcher A.L."/>
            <person name="Salzberg S.L."/>
            <person name="Silva J.C."/>
            <person name="Haas B.J."/>
            <person name="Majoros W.H."/>
            <person name="Farzad M."/>
            <person name="Carlton J.M."/>
            <person name="Smith R.K. Jr."/>
            <person name="Garg J."/>
            <person name="Pearlman R.E."/>
            <person name="Karrer K.M."/>
            <person name="Sun L."/>
            <person name="Manning G."/>
            <person name="Elde N.C."/>
            <person name="Turkewitz A.P."/>
            <person name="Asai D.J."/>
            <person name="Wilkes D.E."/>
            <person name="Wang Y."/>
            <person name="Cai H."/>
            <person name="Collins K."/>
            <person name="Stewart B.A."/>
            <person name="Lee S.R."/>
            <person name="Wilamowska K."/>
            <person name="Weinberg Z."/>
            <person name="Ruzzo W.L."/>
            <person name="Wloga D."/>
            <person name="Gaertig J."/>
            <person name="Frankel J."/>
            <person name="Tsao C.-C."/>
            <person name="Gorovsky M.A."/>
            <person name="Keeling P.J."/>
            <person name="Waller R.F."/>
            <person name="Patron N.J."/>
            <person name="Cherry J.M."/>
            <person name="Stover N.A."/>
            <person name="Krieger C.J."/>
            <person name="del Toro C."/>
            <person name="Ryder H.F."/>
            <person name="Williamson S.C."/>
            <person name="Barbeau R.A."/>
            <person name="Hamilton E.P."/>
            <person name="Orias E."/>
        </authorList>
    </citation>
    <scope>NUCLEOTIDE SEQUENCE [LARGE SCALE GENOMIC DNA]</scope>
    <source>
        <strain evidence="17">SB210</strain>
    </source>
</reference>
<feature type="transmembrane region" description="Helical" evidence="14">
    <location>
        <begin position="1957"/>
        <end position="1974"/>
    </location>
</feature>
<keyword evidence="7" id="KW-0067">ATP-binding</keyword>
<dbReference type="PROSITE" id="PS50125">
    <property type="entry name" value="GUANYLATE_CYCLASE_2"/>
    <property type="match status" value="2"/>
</dbReference>
<dbReference type="SUPFAM" id="SSF81653">
    <property type="entry name" value="Calcium ATPase, transduction domain A"/>
    <property type="match status" value="1"/>
</dbReference>
<feature type="transmembrane region" description="Helical" evidence="14">
    <location>
        <begin position="1375"/>
        <end position="1393"/>
    </location>
</feature>
<feature type="compositionally biased region" description="Polar residues" evidence="13">
    <location>
        <begin position="2390"/>
        <end position="2407"/>
    </location>
</feature>
<feature type="transmembrane region" description="Helical" evidence="14">
    <location>
        <begin position="2620"/>
        <end position="2638"/>
    </location>
</feature>
<dbReference type="eggNOG" id="KOG1023">
    <property type="taxonomic scope" value="Eukaryota"/>
</dbReference>
<proteinExistence type="predicted"/>
<dbReference type="GO" id="GO:0007189">
    <property type="term" value="P:adenylate cyclase-activating G protein-coupled receptor signaling pathway"/>
    <property type="evidence" value="ECO:0007669"/>
    <property type="project" value="TreeGrafter"/>
</dbReference>
<evidence type="ECO:0000256" key="3">
    <source>
        <dbReference type="ARBA" id="ARBA00012201"/>
    </source>
</evidence>
<feature type="transmembrane region" description="Helical" evidence="14">
    <location>
        <begin position="1252"/>
        <end position="1269"/>
    </location>
</feature>
<dbReference type="GO" id="GO:0035556">
    <property type="term" value="P:intracellular signal transduction"/>
    <property type="evidence" value="ECO:0007669"/>
    <property type="project" value="InterPro"/>
</dbReference>
<feature type="transmembrane region" description="Helical" evidence="14">
    <location>
        <begin position="1436"/>
        <end position="1457"/>
    </location>
</feature>
<evidence type="ECO:0000313" key="16">
    <source>
        <dbReference type="EMBL" id="EAR91052.3"/>
    </source>
</evidence>
<dbReference type="Gene3D" id="2.70.150.10">
    <property type="entry name" value="Calcium-transporting ATPase, cytoplasmic transduction domain A"/>
    <property type="match status" value="1"/>
</dbReference>
<evidence type="ECO:0000313" key="17">
    <source>
        <dbReference type="Proteomes" id="UP000009168"/>
    </source>
</evidence>
<dbReference type="GO" id="GO:0005886">
    <property type="term" value="C:plasma membrane"/>
    <property type="evidence" value="ECO:0007669"/>
    <property type="project" value="TreeGrafter"/>
</dbReference>
<feature type="compositionally biased region" description="Polar residues" evidence="13">
    <location>
        <begin position="1"/>
        <end position="12"/>
    </location>
</feature>
<evidence type="ECO:0000256" key="13">
    <source>
        <dbReference type="SAM" id="MobiDB-lite"/>
    </source>
</evidence>
<dbReference type="SUPFAM" id="SSF56784">
    <property type="entry name" value="HAD-like"/>
    <property type="match status" value="1"/>
</dbReference>
<dbReference type="OrthoDB" id="354346at2759"/>
<dbReference type="InterPro" id="IPR029787">
    <property type="entry name" value="Nucleotide_cyclase"/>
</dbReference>
<dbReference type="Pfam" id="PF00211">
    <property type="entry name" value="Guanylate_cyc"/>
    <property type="match status" value="2"/>
</dbReference>
<feature type="transmembrane region" description="Helical" evidence="14">
    <location>
        <begin position="129"/>
        <end position="150"/>
    </location>
</feature>
<dbReference type="PANTHER" id="PTHR45627">
    <property type="entry name" value="ADENYLATE CYCLASE TYPE 1"/>
    <property type="match status" value="1"/>
</dbReference>
<dbReference type="Gene3D" id="3.40.50.1000">
    <property type="entry name" value="HAD superfamily/HAD-like"/>
    <property type="match status" value="1"/>
</dbReference>
<feature type="transmembrane region" description="Helical" evidence="14">
    <location>
        <begin position="1217"/>
        <end position="1237"/>
    </location>
</feature>
<feature type="transmembrane region" description="Helical" evidence="14">
    <location>
        <begin position="401"/>
        <end position="422"/>
    </location>
</feature>
<feature type="transmembrane region" description="Helical" evidence="14">
    <location>
        <begin position="2012"/>
        <end position="2033"/>
    </location>
</feature>
<evidence type="ECO:0000256" key="9">
    <source>
        <dbReference type="ARBA" id="ARBA00022989"/>
    </source>
</evidence>
<dbReference type="EC" id="4.6.1.1" evidence="3"/>
<keyword evidence="9 14" id="KW-1133">Transmembrane helix</keyword>
<dbReference type="InterPro" id="IPR036412">
    <property type="entry name" value="HAD-like_sf"/>
</dbReference>
<comment type="catalytic activity">
    <reaction evidence="1">
        <text>ATP = 3',5'-cyclic AMP + diphosphate</text>
        <dbReference type="Rhea" id="RHEA:15389"/>
        <dbReference type="ChEBI" id="CHEBI:30616"/>
        <dbReference type="ChEBI" id="CHEBI:33019"/>
        <dbReference type="ChEBI" id="CHEBI:58165"/>
        <dbReference type="EC" id="4.6.1.1"/>
    </reaction>
</comment>
<feature type="compositionally biased region" description="Basic and acidic residues" evidence="13">
    <location>
        <begin position="610"/>
        <end position="631"/>
    </location>
</feature>
<dbReference type="InterPro" id="IPR023214">
    <property type="entry name" value="HAD_sf"/>
</dbReference>
<dbReference type="SMART" id="SM00044">
    <property type="entry name" value="CYCc"/>
    <property type="match status" value="2"/>
</dbReference>
<keyword evidence="8" id="KW-0460">Magnesium</keyword>
<feature type="domain" description="Guanylate cyclase" evidence="15">
    <location>
        <begin position="2090"/>
        <end position="2228"/>
    </location>
</feature>
<evidence type="ECO:0000259" key="15">
    <source>
        <dbReference type="PROSITE" id="PS50125"/>
    </source>
</evidence>
<feature type="region of interest" description="Disordered" evidence="13">
    <location>
        <begin position="1"/>
        <end position="26"/>
    </location>
</feature>
<evidence type="ECO:0000256" key="2">
    <source>
        <dbReference type="ARBA" id="ARBA00004141"/>
    </source>
</evidence>
<keyword evidence="4 14" id="KW-0812">Transmembrane</keyword>
<dbReference type="EMBL" id="GG662532">
    <property type="protein sequence ID" value="EAR91052.3"/>
    <property type="molecule type" value="Genomic_DNA"/>
</dbReference>
<dbReference type="Proteomes" id="UP000009168">
    <property type="component" value="Unassembled WGS sequence"/>
</dbReference>
<evidence type="ECO:0000256" key="6">
    <source>
        <dbReference type="ARBA" id="ARBA00022741"/>
    </source>
</evidence>
<evidence type="ECO:0000256" key="5">
    <source>
        <dbReference type="ARBA" id="ARBA00022723"/>
    </source>
</evidence>
<dbReference type="InterPro" id="IPR001054">
    <property type="entry name" value="A/G_cyclase"/>
</dbReference>
<dbReference type="KEGG" id="tet:TTHERM_00429720"/>
<keyword evidence="6" id="KW-0547">Nucleotide-binding</keyword>
<feature type="coiled-coil region" evidence="12">
    <location>
        <begin position="2435"/>
        <end position="2462"/>
    </location>
</feature>
<evidence type="ECO:0000256" key="1">
    <source>
        <dbReference type="ARBA" id="ARBA00001593"/>
    </source>
</evidence>
<comment type="subcellular location">
    <subcellularLocation>
        <location evidence="2">Membrane</location>
        <topology evidence="2">Multi-pass membrane protein</topology>
    </subcellularLocation>
</comment>
<dbReference type="InterPro" id="IPR008250">
    <property type="entry name" value="ATPase_P-typ_transduc_dom_A_sf"/>
</dbReference>
<keyword evidence="5" id="KW-0479">Metal-binding</keyword>
<evidence type="ECO:0000256" key="12">
    <source>
        <dbReference type="SAM" id="Coils"/>
    </source>
</evidence>
<dbReference type="STRING" id="312017.Q231I7"/>
<feature type="region of interest" description="Disordered" evidence="13">
    <location>
        <begin position="2387"/>
        <end position="2407"/>
    </location>
</feature>
<feature type="transmembrane region" description="Helical" evidence="14">
    <location>
        <begin position="1398"/>
        <end position="1416"/>
    </location>
</feature>
<evidence type="ECO:0000256" key="8">
    <source>
        <dbReference type="ARBA" id="ARBA00022842"/>
    </source>
</evidence>
<feature type="domain" description="Guanylate cyclase" evidence="15">
    <location>
        <begin position="2716"/>
        <end position="2847"/>
    </location>
</feature>
<keyword evidence="11" id="KW-0456">Lyase</keyword>
<dbReference type="InterPro" id="IPR018303">
    <property type="entry name" value="ATPase_P-typ_P_site"/>
</dbReference>
<dbReference type="GO" id="GO:0046872">
    <property type="term" value="F:metal ion binding"/>
    <property type="evidence" value="ECO:0007669"/>
    <property type="project" value="UniProtKB-KW"/>
</dbReference>
<dbReference type="GO" id="GO:0004016">
    <property type="term" value="F:adenylate cyclase activity"/>
    <property type="evidence" value="ECO:0007669"/>
    <property type="project" value="UniProtKB-EC"/>
</dbReference>
<dbReference type="SUPFAM" id="SSF55073">
    <property type="entry name" value="Nucleotide cyclase"/>
    <property type="match status" value="2"/>
</dbReference>
<keyword evidence="12" id="KW-0175">Coiled coil</keyword>
<sequence>MQQENQITAKEITNSREDGKAPSNSQAKNNQFFIKNIQSKTQSQRYSREIELINGEVISLNGFSSKDQLDNTLNFNLMTIKNFILVIISNYFMRIGNVLSLITYLIIVLSPSYSMEETNRISFQQESYHLMYLLTILMTFIGQTLMEGYFDYLRYKRSSELNNNPATILERFTNFNYFLKQSNKQESISIYKQIKTKDVQVGDIVFVRKNEIFPADIIILDIYNSYCSSNNSYSCGKTTQNKIYPIPITQIPKFSKIKGNHFEYKKILTGKIEYVSSAERNNKFEGFINVSKDPVGTVVAKENIGFRGSMLEYSDWVIGIAIYTGKECYYYQDTNQHWLQLKDKKPLSYFNLKKEKYFTLYFFLFIFCCLISVIRTHLNTCFGDLPKNNSLGEPSIDQQSFYIGLGYFCDYMLFLPSIYYFFCDITELILALVANTSFEIQSQELLKTDNQSQSQIPPVNIIEKDSKITIYLEKIRKFFQDDIYFLKNSSKPIEDLSLITDCFIDKTGTLTKGRSFEIDRITLQDTQYIISESFNDPIKIKKFVSIDYTANEPSYKQISRKESMSLKKTNKQIITVITNEVTSEQNDIAGEEGVFLRHSIPQAILAKQKKQVETKNNQEEKRVNSDFLEERDKEEEEDEQRDKIIIESQNEKGVQYFDSPIKVNGNDFMKSNQKLIKFQAGFDDQNFKIESKSIEESQDIGDIKMNSKLQSIINSSQNVNHGYQTQKLKEYKTLDMSKSLETDQFFFKRKLTSATNQFIFTEQNDSRFYEEIQSNSSSYSNQKEAILAMIICHISKSTVNKKTTSLYTDHQSIYDSLFISFANRFECKFRCVSHLLDGNIEYISTLGKKIYQHKFFIPSVYNEKGNRLQLLVQCEDLYYIYVREEINSLPTYIRNIKQMKEKYQGHIQNMTENGQIGIIFSRKLITQSLAKQMIKKYQDIKQIIDYSQLHKLTEQIYREQLYEMDVVSMVSIKEKLNEGSLELIQNLKKSQINIWMLTGDDYIRAITTAYNSQIIEKTDKNEIIHFNSVADEEINYLIQSSLSKVKLSLESDGQQIFSKQKEFIRQITGSQNGQKLQEKQQMKANTTAQSKKFYMVVNGEALNKILSTQNYKDHFMFLTFFCESFIGYSLSPQQKSDLVMIKKSFNSNKIYTLAIGDGLNDIQMMRQADYSIQYMDLKSQSIQYFHGLSEISVQKIGDINKLIFINSRQKSKNFENLLLFTFYRQTLIFSSVFFWNFMQCSFGDLIYNKNEILLINTICFFIDFLIIYFQKDYYNNKEILQCMVEVQKEHASNIRASSFSIENNQRLQNAFQIDDTLLYKQNKQIVTSDVLKNFFLNILPMAIMSGLILFCLPYYSLGLVSNELGIIFERNEVIYILIVMFVLKIQIGIYIFFEHQKVIGLGQLAYVIIFALAYYSANYYDLDLYQFISINLLLSYSLILLLSVINSLVYKVFFPIIKMQIQRNFKKQDLSETSSIQKEYALESYYEQDKSEMIKDTTEQISQMSPDMQQGNTSNQKPIEDNNFLSPKQSIYSSPQQLKRKRLNIEIPKLYNNGYLSSRRNSIENNSNFNFIKAHKVENSSSNSPSREQINGQFIFSDRRSDSVNEFQINSGNDFLVNLKSVNTNNNGHNLTNIQNQNQNDIIDQNSTEINNKRFSHQSVQGELEKNTINLQDINFSLLQRRKFTEERQKQFEEMSTRKDSLLRNANMNKLEIKKTHSGTKLENQNESFDNQIKSVNKHIASPNNLNSPMVIQEINNSFQNEQKSHISQGLSNVKNLHRKSKILMQQNKINIKTNQRNAIRLALQNKFFFKGYEINEIVQMVFQGRDADKIVMEMNPKNYNDYSYRIKNIFFKFDKESVEKQFQKQVAKEWIFFSRISTLLFSIICELALAQFMNSINHYSFGFNTLSVCFGIQFLLWGFMFTPIYQDSFFLINTLQLLVRVLSRVILIFYDFDYNITILQGLFYSSIIQYSIVMNPPIQLTAQLFLSITQCIVYTFRYQDSITSDSLDSYLNIYIILQTYCFFISFTLFIFYQNCTYQIAMRKNFEKINKLQNESKKMNDVLSILLPKFIRENIQEKGLSYQEDQGEVAILFCDICDFDSVIEQEKKNVIKLLDKLFRIYDESCSNYGLQKIETVGKTYMAAGGLKGIPPVKKYLINNERIHPVTNSVLMAYDMYENAKKITYGNKSDKLNVKIGIHYGRVMAGVIGGHKPQFSLIGDTVNMASRVCSTGAADSVTISAEARAQCFKQIEFLNKNQQYFNLKYKILLVEKNVEAKGKGIIQTFQIVFQRDTKRHLSRFYNIEQERNITSSNTLEQTNNCLAASTNLTNQQAKQEFEQQQQHQPQRLGNYSKVNSAFPSYQESQFQLEAVSPLKKVKINKNEIPKRLITDGTNNTEKQENSGRPQSVFNNAQDTYLRIMGTDLGVVPNIEYQFEINNDSIDIERIQQNFNEIENELSTIQHNHKQIVNQISFVDLLAGKYNNEFWIFQMEKIMNSNRSMKQRGQILLIFEIVKLVMINLMNQYLGTQGSTISLILHLVSIIMLIILTFGYQKIIKLGVNYVKLFVFTSFLLIIGAMVYEGYAFVKQEKNQFFTETQTSAVIIVFSMFLSIKFYSILEKIIYSIALILMYLLFSFNNNIAKIEYCYTTIAIILTQLFNSFQQLELNITSFQNRKQLDAKVSEQNKLLQYLLPSHIRDMFLQNQAKTINLIDNFDNVTILYADIAGFTKYSASVRPENVVFMLRELFTKFDQKCQENDVFKLYTIGDCYVVMGLVNIENRDYAKEALNVIKMGFCMIDIIQQVRAVVNFDELEMRIGIHTGSIIGGVVGTGVVRYDIYGPDVVIANKMESNGESGRVMISEATYNLVNDGYQQEYEFEQARLIKIPAYNREIQGYLVKKIQREDSNYSFKYLQNGEDKNIDQ</sequence>
<evidence type="ECO:0000256" key="7">
    <source>
        <dbReference type="ARBA" id="ARBA00022840"/>
    </source>
</evidence>